<dbReference type="InterPro" id="IPR025543">
    <property type="entry name" value="Dodecin-like"/>
</dbReference>
<dbReference type="EMBL" id="FUKJ01000456">
    <property type="protein sequence ID" value="SJM96125.1"/>
    <property type="molecule type" value="Genomic_DNA"/>
</dbReference>
<dbReference type="InterPro" id="IPR036694">
    <property type="entry name" value="Dodecin-like_sf"/>
</dbReference>
<protein>
    <recommendedName>
        <fullName evidence="3">Dodecin</fullName>
    </recommendedName>
</protein>
<evidence type="ECO:0008006" key="3">
    <source>
        <dbReference type="Google" id="ProtNLM"/>
    </source>
</evidence>
<reference evidence="2" key="1">
    <citation type="submission" date="2017-02" db="EMBL/GenBank/DDBJ databases">
        <authorList>
            <person name="Daims H."/>
        </authorList>
    </citation>
    <scope>NUCLEOTIDE SEQUENCE [LARGE SCALE GENOMIC DNA]</scope>
</reference>
<dbReference type="AlphaFoldDB" id="A0A1R4HIR9"/>
<dbReference type="InterPro" id="IPR009923">
    <property type="entry name" value="Dodecin"/>
</dbReference>
<dbReference type="PANTHER" id="PTHR39324">
    <property type="entry name" value="CALCIUM DODECIN"/>
    <property type="match status" value="1"/>
</dbReference>
<organism evidence="1 2">
    <name type="scientific">Crenothrix polyspora</name>
    <dbReference type="NCBI Taxonomy" id="360316"/>
    <lineage>
        <taxon>Bacteria</taxon>
        <taxon>Pseudomonadati</taxon>
        <taxon>Pseudomonadota</taxon>
        <taxon>Gammaproteobacteria</taxon>
        <taxon>Methylococcales</taxon>
        <taxon>Crenotrichaceae</taxon>
        <taxon>Crenothrix</taxon>
    </lineage>
</organism>
<proteinExistence type="predicted"/>
<dbReference type="OrthoDB" id="9805449at2"/>
<gene>
    <name evidence="1" type="ORF">CRENPOLYSF2_890004</name>
</gene>
<dbReference type="Pfam" id="PF07311">
    <property type="entry name" value="Dodecin"/>
    <property type="match status" value="1"/>
</dbReference>
<dbReference type="SUPFAM" id="SSF89807">
    <property type="entry name" value="Dodecin-like"/>
    <property type="match status" value="1"/>
</dbReference>
<accession>A0A1R4HIR9</accession>
<keyword evidence="2" id="KW-1185">Reference proteome</keyword>
<dbReference type="Proteomes" id="UP000195442">
    <property type="component" value="Unassembled WGS sequence"/>
</dbReference>
<sequence length="66" mass="7374">MSIAKVSEITSSSTKSFDDAIEKGIKRASKTIRGIQGAWIQDQKLVINDGKIIEYRVNMKISFVLD</sequence>
<name>A0A1R4HIR9_9GAMM</name>
<evidence type="ECO:0000313" key="2">
    <source>
        <dbReference type="Proteomes" id="UP000195442"/>
    </source>
</evidence>
<evidence type="ECO:0000313" key="1">
    <source>
        <dbReference type="EMBL" id="SJM96125.1"/>
    </source>
</evidence>
<dbReference type="Gene3D" id="3.30.1660.10">
    <property type="entry name" value="Flavin-binding protein dodecin"/>
    <property type="match status" value="1"/>
</dbReference>
<dbReference type="PANTHER" id="PTHR39324:SF1">
    <property type="entry name" value="CALCIUM DODECIN"/>
    <property type="match status" value="1"/>
</dbReference>
<dbReference type="RefSeq" id="WP_087148543.1">
    <property type="nucleotide sequence ID" value="NZ_FUKJ01000456.1"/>
</dbReference>